<name>A0A857J186_9BURK</name>
<evidence type="ECO:0000256" key="1">
    <source>
        <dbReference type="SAM" id="Phobius"/>
    </source>
</evidence>
<dbReference type="RefSeq" id="WP_160550246.1">
    <property type="nucleotide sequence ID" value="NZ_CP047650.1"/>
</dbReference>
<feature type="transmembrane region" description="Helical" evidence="1">
    <location>
        <begin position="6"/>
        <end position="25"/>
    </location>
</feature>
<dbReference type="KEGG" id="xyk:GT347_01205"/>
<accession>A0A857J186</accession>
<keyword evidence="1" id="KW-1133">Transmembrane helix</keyword>
<organism evidence="2 3">
    <name type="scientific">Xylophilus rhododendri</name>
    <dbReference type="NCBI Taxonomy" id="2697032"/>
    <lineage>
        <taxon>Bacteria</taxon>
        <taxon>Pseudomonadati</taxon>
        <taxon>Pseudomonadota</taxon>
        <taxon>Betaproteobacteria</taxon>
        <taxon>Burkholderiales</taxon>
        <taxon>Xylophilus</taxon>
    </lineage>
</organism>
<gene>
    <name evidence="2" type="ORF">GT347_01205</name>
</gene>
<protein>
    <submittedName>
        <fullName evidence="2">GlsB/YeaQ/YmgE family stress response membrane protein</fullName>
    </submittedName>
</protein>
<sequence length="96" mass="9624">MTIGLFWTIFAGVIAGILMNGFVPLRRLTGMKGLLALCGVGVVGALAASFGGQAMQLWGREEIGAFVAAVVGACCLLAVLAYATRLSPAVPAAAAA</sequence>
<feature type="transmembrane region" description="Helical" evidence="1">
    <location>
        <begin position="34"/>
        <end position="51"/>
    </location>
</feature>
<proteinExistence type="predicted"/>
<keyword evidence="1" id="KW-0472">Membrane</keyword>
<feature type="transmembrane region" description="Helical" evidence="1">
    <location>
        <begin position="63"/>
        <end position="83"/>
    </location>
</feature>
<evidence type="ECO:0000313" key="3">
    <source>
        <dbReference type="Proteomes" id="UP000464787"/>
    </source>
</evidence>
<keyword evidence="3" id="KW-1185">Reference proteome</keyword>
<dbReference type="EMBL" id="CP047650">
    <property type="protein sequence ID" value="QHI96728.1"/>
    <property type="molecule type" value="Genomic_DNA"/>
</dbReference>
<keyword evidence="1" id="KW-0812">Transmembrane</keyword>
<reference evidence="2 3" key="1">
    <citation type="submission" date="2020-01" db="EMBL/GenBank/DDBJ databases">
        <title>Genome sequencing of strain KACC 21265.</title>
        <authorList>
            <person name="Heo J."/>
            <person name="Kim S.-J."/>
            <person name="Kim J.-S."/>
            <person name="Hong S.-B."/>
            <person name="Kwon S.-W."/>
        </authorList>
    </citation>
    <scope>NUCLEOTIDE SEQUENCE [LARGE SCALE GENOMIC DNA]</scope>
    <source>
        <strain evidence="2 3">KACC 21265</strain>
    </source>
</reference>
<dbReference type="AlphaFoldDB" id="A0A857J186"/>
<evidence type="ECO:0000313" key="2">
    <source>
        <dbReference type="EMBL" id="QHI96728.1"/>
    </source>
</evidence>
<dbReference type="Proteomes" id="UP000464787">
    <property type="component" value="Chromosome"/>
</dbReference>